<dbReference type="SUPFAM" id="SSF48008">
    <property type="entry name" value="GntR ligand-binding domain-like"/>
    <property type="match status" value="1"/>
</dbReference>
<dbReference type="InterPro" id="IPR000524">
    <property type="entry name" value="Tscrpt_reg_HTH_GntR"/>
</dbReference>
<evidence type="ECO:0000256" key="1">
    <source>
        <dbReference type="ARBA" id="ARBA00023015"/>
    </source>
</evidence>
<gene>
    <name evidence="5" type="ORF">SAMN04488138_103281</name>
</gene>
<dbReference type="SUPFAM" id="SSF46785">
    <property type="entry name" value="Winged helix' DNA-binding domain"/>
    <property type="match status" value="1"/>
</dbReference>
<dbReference type="GO" id="GO:0043565">
    <property type="term" value="F:sequence-specific DNA binding"/>
    <property type="evidence" value="ECO:0007669"/>
    <property type="project" value="InterPro"/>
</dbReference>
<dbReference type="AlphaFoldDB" id="A0A1I3QB54"/>
<dbReference type="GO" id="GO:0003700">
    <property type="term" value="F:DNA-binding transcription factor activity"/>
    <property type="evidence" value="ECO:0007669"/>
    <property type="project" value="InterPro"/>
</dbReference>
<dbReference type="PRINTS" id="PR00033">
    <property type="entry name" value="HTHASNC"/>
</dbReference>
<feature type="domain" description="HTH gntR-type" evidence="4">
    <location>
        <begin position="17"/>
        <end position="84"/>
    </location>
</feature>
<organism evidence="5 6">
    <name type="scientific">Celeribacter halophilus</name>
    <dbReference type="NCBI Taxonomy" id="576117"/>
    <lineage>
        <taxon>Bacteria</taxon>
        <taxon>Pseudomonadati</taxon>
        <taxon>Pseudomonadota</taxon>
        <taxon>Alphaproteobacteria</taxon>
        <taxon>Rhodobacterales</taxon>
        <taxon>Roseobacteraceae</taxon>
        <taxon>Celeribacter</taxon>
    </lineage>
</organism>
<protein>
    <submittedName>
        <fullName evidence="5">DNA-binding transcriptional regulator, GntR family</fullName>
    </submittedName>
</protein>
<dbReference type="InterPro" id="IPR036390">
    <property type="entry name" value="WH_DNA-bd_sf"/>
</dbReference>
<dbReference type="CDD" id="cd07377">
    <property type="entry name" value="WHTH_GntR"/>
    <property type="match status" value="1"/>
</dbReference>
<keyword evidence="3" id="KW-0804">Transcription</keyword>
<proteinExistence type="predicted"/>
<dbReference type="EMBL" id="FORY01000003">
    <property type="protein sequence ID" value="SFJ30772.1"/>
    <property type="molecule type" value="Genomic_DNA"/>
</dbReference>
<evidence type="ECO:0000313" key="5">
    <source>
        <dbReference type="EMBL" id="SFJ30772.1"/>
    </source>
</evidence>
<evidence type="ECO:0000256" key="3">
    <source>
        <dbReference type="ARBA" id="ARBA00023163"/>
    </source>
</evidence>
<accession>A0A1I3QB54</accession>
<dbReference type="Proteomes" id="UP000183299">
    <property type="component" value="Unassembled WGS sequence"/>
</dbReference>
<keyword evidence="6" id="KW-1185">Reference proteome</keyword>
<dbReference type="GeneID" id="98664378"/>
<dbReference type="InterPro" id="IPR036388">
    <property type="entry name" value="WH-like_DNA-bd_sf"/>
</dbReference>
<dbReference type="InterPro" id="IPR000485">
    <property type="entry name" value="AsnC-type_HTH_dom"/>
</dbReference>
<dbReference type="Pfam" id="PF07729">
    <property type="entry name" value="FCD"/>
    <property type="match status" value="1"/>
</dbReference>
<dbReference type="RefSeq" id="WP_066608046.1">
    <property type="nucleotide sequence ID" value="NZ_FORY01000003.1"/>
</dbReference>
<sequence>MVDDDVTETRDGPLTARDRFDRIHADIRNRICLLEYPPGEKLSEVELAEEFGISRTPLRRVLARLEDEGLVTSVHGVGTMVTDIEMEELAQVYRLRKELVLLQTSLDVAPPDAVYLARVEALLARAEALKTAPSAKAFSTLDRDMFLTLLELTANTPLRTMSKRLYFRTARIWLQQVTASKIDLMQEIEVYAREVRDILEALKLGDLDAVGHMRRSHISLSFARMIK</sequence>
<keyword evidence="1" id="KW-0805">Transcription regulation</keyword>
<dbReference type="OrthoDB" id="7618373at2"/>
<dbReference type="Gene3D" id="1.10.10.10">
    <property type="entry name" value="Winged helix-like DNA-binding domain superfamily/Winged helix DNA-binding domain"/>
    <property type="match status" value="1"/>
</dbReference>
<evidence type="ECO:0000313" key="6">
    <source>
        <dbReference type="Proteomes" id="UP000183299"/>
    </source>
</evidence>
<dbReference type="PANTHER" id="PTHR43537">
    <property type="entry name" value="TRANSCRIPTIONAL REGULATOR, GNTR FAMILY"/>
    <property type="match status" value="1"/>
</dbReference>
<dbReference type="PRINTS" id="PR00035">
    <property type="entry name" value="HTHGNTR"/>
</dbReference>
<dbReference type="STRING" id="576117.SAMN04488138_103281"/>
<name>A0A1I3QB54_9RHOB</name>
<dbReference type="PANTHER" id="PTHR43537:SF45">
    <property type="entry name" value="GNTR FAMILY REGULATORY PROTEIN"/>
    <property type="match status" value="1"/>
</dbReference>
<dbReference type="InterPro" id="IPR011711">
    <property type="entry name" value="GntR_C"/>
</dbReference>
<keyword evidence="2 5" id="KW-0238">DNA-binding</keyword>
<reference evidence="5 6" key="1">
    <citation type="submission" date="2016-10" db="EMBL/GenBank/DDBJ databases">
        <authorList>
            <person name="de Groot N.N."/>
        </authorList>
    </citation>
    <scope>NUCLEOTIDE SEQUENCE [LARGE SCALE GENOMIC DNA]</scope>
    <source>
        <strain evidence="5 6">CGMCC 1.8891</strain>
    </source>
</reference>
<dbReference type="Gene3D" id="1.20.120.530">
    <property type="entry name" value="GntR ligand-binding domain-like"/>
    <property type="match status" value="1"/>
</dbReference>
<evidence type="ECO:0000259" key="4">
    <source>
        <dbReference type="PROSITE" id="PS50949"/>
    </source>
</evidence>
<dbReference type="PROSITE" id="PS50949">
    <property type="entry name" value="HTH_GNTR"/>
    <property type="match status" value="1"/>
</dbReference>
<evidence type="ECO:0000256" key="2">
    <source>
        <dbReference type="ARBA" id="ARBA00023125"/>
    </source>
</evidence>
<dbReference type="SMART" id="SM00345">
    <property type="entry name" value="HTH_GNTR"/>
    <property type="match status" value="1"/>
</dbReference>
<dbReference type="InterPro" id="IPR008920">
    <property type="entry name" value="TF_FadR/GntR_C"/>
</dbReference>
<dbReference type="Pfam" id="PF00392">
    <property type="entry name" value="GntR"/>
    <property type="match status" value="1"/>
</dbReference>